<evidence type="ECO:0000313" key="4">
    <source>
        <dbReference type="EMBL" id="KIO23124.1"/>
    </source>
</evidence>
<evidence type="ECO:0000256" key="1">
    <source>
        <dbReference type="ARBA" id="ARBA00038090"/>
    </source>
</evidence>
<feature type="domain" description="Essential protein Yae1 N-terminal" evidence="3">
    <location>
        <begin position="19"/>
        <end position="57"/>
    </location>
</feature>
<dbReference type="Proteomes" id="UP000054248">
    <property type="component" value="Unassembled WGS sequence"/>
</dbReference>
<reference evidence="5" key="2">
    <citation type="submission" date="2015-01" db="EMBL/GenBank/DDBJ databases">
        <title>Evolutionary Origins and Diversification of the Mycorrhizal Mutualists.</title>
        <authorList>
            <consortium name="DOE Joint Genome Institute"/>
            <consortium name="Mycorrhizal Genomics Consortium"/>
            <person name="Kohler A."/>
            <person name="Kuo A."/>
            <person name="Nagy L.G."/>
            <person name="Floudas D."/>
            <person name="Copeland A."/>
            <person name="Barry K.W."/>
            <person name="Cichocki N."/>
            <person name="Veneault-Fourrey C."/>
            <person name="LaButti K."/>
            <person name="Lindquist E.A."/>
            <person name="Lipzen A."/>
            <person name="Lundell T."/>
            <person name="Morin E."/>
            <person name="Murat C."/>
            <person name="Riley R."/>
            <person name="Ohm R."/>
            <person name="Sun H."/>
            <person name="Tunlid A."/>
            <person name="Henrissat B."/>
            <person name="Grigoriev I.V."/>
            <person name="Hibbett D.S."/>
            <person name="Martin F."/>
        </authorList>
    </citation>
    <scope>NUCLEOTIDE SEQUENCE [LARGE SCALE GENOMIC DNA]</scope>
    <source>
        <strain evidence="5">MUT 4182</strain>
    </source>
</reference>
<dbReference type="Pfam" id="PF09811">
    <property type="entry name" value="Yae1_N"/>
    <property type="match status" value="1"/>
</dbReference>
<protein>
    <recommendedName>
        <fullName evidence="3">Essential protein Yae1 N-terminal domain-containing protein</fullName>
    </recommendedName>
</protein>
<dbReference type="AlphaFoldDB" id="A0A0C3QDY5"/>
<evidence type="ECO:0000313" key="5">
    <source>
        <dbReference type="Proteomes" id="UP000054248"/>
    </source>
</evidence>
<accession>A0A0C3QDY5</accession>
<evidence type="ECO:0000259" key="3">
    <source>
        <dbReference type="Pfam" id="PF09811"/>
    </source>
</evidence>
<keyword evidence="5" id="KW-1185">Reference proteome</keyword>
<dbReference type="HOGENOM" id="CLU_093191_1_1_1"/>
<dbReference type="EMBL" id="KN823092">
    <property type="protein sequence ID" value="KIO23124.1"/>
    <property type="molecule type" value="Genomic_DNA"/>
</dbReference>
<feature type="region of interest" description="Disordered" evidence="2">
    <location>
        <begin position="138"/>
        <end position="192"/>
    </location>
</feature>
<reference evidence="4 5" key="1">
    <citation type="submission" date="2014-04" db="EMBL/GenBank/DDBJ databases">
        <authorList>
            <consortium name="DOE Joint Genome Institute"/>
            <person name="Kuo A."/>
            <person name="Girlanda M."/>
            <person name="Perotto S."/>
            <person name="Kohler A."/>
            <person name="Nagy L.G."/>
            <person name="Floudas D."/>
            <person name="Copeland A."/>
            <person name="Barry K.W."/>
            <person name="Cichocki N."/>
            <person name="Veneault-Fourrey C."/>
            <person name="LaButti K."/>
            <person name="Lindquist E.A."/>
            <person name="Lipzen A."/>
            <person name="Lundell T."/>
            <person name="Morin E."/>
            <person name="Murat C."/>
            <person name="Sun H."/>
            <person name="Tunlid A."/>
            <person name="Henrissat B."/>
            <person name="Grigoriev I.V."/>
            <person name="Hibbett D.S."/>
            <person name="Martin F."/>
            <person name="Nordberg H.P."/>
            <person name="Cantor M.N."/>
            <person name="Hua S.X."/>
        </authorList>
    </citation>
    <scope>NUCLEOTIDE SEQUENCE [LARGE SCALE GENOMIC DNA]</scope>
    <source>
        <strain evidence="4 5">MUT 4182</strain>
    </source>
</reference>
<dbReference type="STRING" id="1051891.A0A0C3QDY5"/>
<gene>
    <name evidence="4" type="ORF">M407DRAFT_244894</name>
</gene>
<dbReference type="InterPro" id="IPR019191">
    <property type="entry name" value="Essential_protein_Yae1_N"/>
</dbReference>
<name>A0A0C3QDY5_9AGAM</name>
<proteinExistence type="inferred from homology"/>
<organism evidence="4 5">
    <name type="scientific">Tulasnella calospora MUT 4182</name>
    <dbReference type="NCBI Taxonomy" id="1051891"/>
    <lineage>
        <taxon>Eukaryota</taxon>
        <taxon>Fungi</taxon>
        <taxon>Dikarya</taxon>
        <taxon>Basidiomycota</taxon>
        <taxon>Agaricomycotina</taxon>
        <taxon>Agaricomycetes</taxon>
        <taxon>Cantharellales</taxon>
        <taxon>Tulasnellaceae</taxon>
        <taxon>Tulasnella</taxon>
    </lineage>
</organism>
<dbReference type="PANTHER" id="PTHR28532">
    <property type="entry name" value="GEO13458P1"/>
    <property type="match status" value="1"/>
</dbReference>
<feature type="compositionally biased region" description="Low complexity" evidence="2">
    <location>
        <begin position="138"/>
        <end position="159"/>
    </location>
</feature>
<evidence type="ECO:0000256" key="2">
    <source>
        <dbReference type="SAM" id="MobiDB-lite"/>
    </source>
</evidence>
<comment type="similarity">
    <text evidence="1">Belongs to the LTO1 family.</text>
</comment>
<sequence length="192" mass="21309">MNSPLDDLSNLEQSFYNSGYEDGFSHGRVHGLIEGRALGKEKGFGIWEEVGFYRGFALFWAAVIKSGHPVDEKRSRALRHASQLLEIISTYPRQNPSHLIQSSHSQGDSIQSESQVSPLDLTKIRSKYRLLCASLNVSPRPSNSSSSAATTAAISQVSSGSNEPELQMAYEEDQHPRFRSTGQSVNPIWRLD</sequence>
<dbReference type="OrthoDB" id="48036at2759"/>
<dbReference type="InterPro" id="IPR052436">
    <property type="entry name" value="LTO1_adapter"/>
</dbReference>
<feature type="region of interest" description="Disordered" evidence="2">
    <location>
        <begin position="96"/>
        <end position="116"/>
    </location>
</feature>
<dbReference type="PANTHER" id="PTHR28532:SF1">
    <property type="entry name" value="ORAL CANCER OVEREXPRESSED 1"/>
    <property type="match status" value="1"/>
</dbReference>